<dbReference type="EMBL" id="BAAASL010000017">
    <property type="protein sequence ID" value="GAA2721288.1"/>
    <property type="molecule type" value="Genomic_DNA"/>
</dbReference>
<name>A0ABN3U0N0_9ACTN</name>
<sequence>MIAELTVLGRRLEIAAAVVLWTAVVLRAPSSVRRPRQRGLWLAVATAATAMTLSVVPAPLLRRAFGCTEVLGLATNLFGVVSAGAVLDFVMVATGRGRRRRYALYLATALVITALVVLDRTGSAHGTHAIHRVGLCHPGLAYWLLLIGTHLTADAACTWVCCHYARRSASRPARRGLWLFGLGTAFSGLYWSGQLLRVTLPVPGIGMLLPYCMVLHGLLRAGAILVPLVTAVAGAWENVVTVWRLWPLWRDVTALAPHVVLVRRRSRLGELLRPQGSFSLLQYRKVIEIRDALLVLSSHSGPAMPGLAEEYLRTVRAPLVGHGAAVLACLARQARRAVLDGLPPGKEPSAVGDFRTADLCEETSFLVEVATAYTSPAVRGFDAWLARRGGAVTALRPPG</sequence>
<dbReference type="InterPro" id="IPR050039">
    <property type="entry name" value="MAB_1171c-like"/>
</dbReference>
<accession>A0ABN3U0N0</accession>
<proteinExistence type="predicted"/>
<feature type="transmembrane region" description="Helical" evidence="1">
    <location>
        <begin position="102"/>
        <end position="120"/>
    </location>
</feature>
<dbReference type="Pfam" id="PF20182">
    <property type="entry name" value="DUF6545"/>
    <property type="match status" value="1"/>
</dbReference>
<evidence type="ECO:0000313" key="3">
    <source>
        <dbReference type="EMBL" id="GAA2721288.1"/>
    </source>
</evidence>
<feature type="transmembrane region" description="Helical" evidence="1">
    <location>
        <begin position="70"/>
        <end position="90"/>
    </location>
</feature>
<feature type="transmembrane region" description="Helical" evidence="1">
    <location>
        <begin position="40"/>
        <end position="58"/>
    </location>
</feature>
<gene>
    <name evidence="3" type="ORF">GCM10010315_43690</name>
</gene>
<protein>
    <recommendedName>
        <fullName evidence="2">DUF6545 domain-containing protein</fullName>
    </recommendedName>
</protein>
<organism evidence="3 4">
    <name type="scientific">Streptomyces luteosporeus</name>
    <dbReference type="NCBI Taxonomy" id="173856"/>
    <lineage>
        <taxon>Bacteria</taxon>
        <taxon>Bacillati</taxon>
        <taxon>Actinomycetota</taxon>
        <taxon>Actinomycetes</taxon>
        <taxon>Kitasatosporales</taxon>
        <taxon>Streptomycetaceae</taxon>
        <taxon>Streptomyces</taxon>
    </lineage>
</organism>
<feature type="transmembrane region" description="Helical" evidence="1">
    <location>
        <begin position="140"/>
        <end position="165"/>
    </location>
</feature>
<evidence type="ECO:0000259" key="2">
    <source>
        <dbReference type="Pfam" id="PF20182"/>
    </source>
</evidence>
<evidence type="ECO:0000313" key="4">
    <source>
        <dbReference type="Proteomes" id="UP001500886"/>
    </source>
</evidence>
<comment type="caution">
    <text evidence="3">The sequence shown here is derived from an EMBL/GenBank/DDBJ whole genome shotgun (WGS) entry which is preliminary data.</text>
</comment>
<keyword evidence="4" id="KW-1185">Reference proteome</keyword>
<keyword evidence="1" id="KW-0472">Membrane</keyword>
<evidence type="ECO:0000256" key="1">
    <source>
        <dbReference type="SAM" id="Phobius"/>
    </source>
</evidence>
<keyword evidence="1" id="KW-0812">Transmembrane</keyword>
<reference evidence="3 4" key="1">
    <citation type="journal article" date="2019" name="Int. J. Syst. Evol. Microbiol.">
        <title>The Global Catalogue of Microorganisms (GCM) 10K type strain sequencing project: providing services to taxonomists for standard genome sequencing and annotation.</title>
        <authorList>
            <consortium name="The Broad Institute Genomics Platform"/>
            <consortium name="The Broad Institute Genome Sequencing Center for Infectious Disease"/>
            <person name="Wu L."/>
            <person name="Ma J."/>
        </authorList>
    </citation>
    <scope>NUCLEOTIDE SEQUENCE [LARGE SCALE GENOMIC DNA]</scope>
    <source>
        <strain evidence="3 4">JCM 4542</strain>
    </source>
</reference>
<feature type="transmembrane region" description="Helical" evidence="1">
    <location>
        <begin position="177"/>
        <end position="196"/>
    </location>
</feature>
<dbReference type="Proteomes" id="UP001500886">
    <property type="component" value="Unassembled WGS sequence"/>
</dbReference>
<dbReference type="RefSeq" id="WP_344437137.1">
    <property type="nucleotide sequence ID" value="NZ_BAAASL010000017.1"/>
</dbReference>
<feature type="domain" description="DUF6545" evidence="2">
    <location>
        <begin position="236"/>
        <end position="375"/>
    </location>
</feature>
<feature type="transmembrane region" description="Helical" evidence="1">
    <location>
        <begin position="208"/>
        <end position="236"/>
    </location>
</feature>
<dbReference type="InterPro" id="IPR046675">
    <property type="entry name" value="DUF6545"/>
</dbReference>
<dbReference type="NCBIfam" id="NF042915">
    <property type="entry name" value="MAB_1171c_fam"/>
    <property type="match status" value="1"/>
</dbReference>
<keyword evidence="1" id="KW-1133">Transmembrane helix</keyword>